<evidence type="ECO:0000256" key="1">
    <source>
        <dbReference type="SAM" id="Coils"/>
    </source>
</evidence>
<feature type="compositionally biased region" description="Basic residues" evidence="2">
    <location>
        <begin position="155"/>
        <end position="164"/>
    </location>
</feature>
<keyword evidence="1" id="KW-0175">Coiled coil</keyword>
<reference evidence="4" key="1">
    <citation type="journal article" date="2013" name="Nature">
        <title>Pan genome of the phytoplankton Emiliania underpins its global distribution.</title>
        <authorList>
            <person name="Read B.A."/>
            <person name="Kegel J."/>
            <person name="Klute M.J."/>
            <person name="Kuo A."/>
            <person name="Lefebvre S.C."/>
            <person name="Maumus F."/>
            <person name="Mayer C."/>
            <person name="Miller J."/>
            <person name="Monier A."/>
            <person name="Salamov A."/>
            <person name="Young J."/>
            <person name="Aguilar M."/>
            <person name="Claverie J.M."/>
            <person name="Frickenhaus S."/>
            <person name="Gonzalez K."/>
            <person name="Herman E.K."/>
            <person name="Lin Y.C."/>
            <person name="Napier J."/>
            <person name="Ogata H."/>
            <person name="Sarno A.F."/>
            <person name="Shmutz J."/>
            <person name="Schroeder D."/>
            <person name="de Vargas C."/>
            <person name="Verret F."/>
            <person name="von Dassow P."/>
            <person name="Valentin K."/>
            <person name="Van de Peer Y."/>
            <person name="Wheeler G."/>
            <person name="Dacks J.B."/>
            <person name="Delwiche C.F."/>
            <person name="Dyhrman S.T."/>
            <person name="Glockner G."/>
            <person name="John U."/>
            <person name="Richards T."/>
            <person name="Worden A.Z."/>
            <person name="Zhang X."/>
            <person name="Grigoriev I.V."/>
            <person name="Allen A.E."/>
            <person name="Bidle K."/>
            <person name="Borodovsky M."/>
            <person name="Bowler C."/>
            <person name="Brownlee C."/>
            <person name="Cock J.M."/>
            <person name="Elias M."/>
            <person name="Gladyshev V.N."/>
            <person name="Groth M."/>
            <person name="Guda C."/>
            <person name="Hadaegh A."/>
            <person name="Iglesias-Rodriguez M.D."/>
            <person name="Jenkins J."/>
            <person name="Jones B.M."/>
            <person name="Lawson T."/>
            <person name="Leese F."/>
            <person name="Lindquist E."/>
            <person name="Lobanov A."/>
            <person name="Lomsadze A."/>
            <person name="Malik S.B."/>
            <person name="Marsh M.E."/>
            <person name="Mackinder L."/>
            <person name="Mock T."/>
            <person name="Mueller-Roeber B."/>
            <person name="Pagarete A."/>
            <person name="Parker M."/>
            <person name="Probert I."/>
            <person name="Quesneville H."/>
            <person name="Raines C."/>
            <person name="Rensing S.A."/>
            <person name="Riano-Pachon D.M."/>
            <person name="Richier S."/>
            <person name="Rokitta S."/>
            <person name="Shiraiwa Y."/>
            <person name="Soanes D.M."/>
            <person name="van der Giezen M."/>
            <person name="Wahlund T.M."/>
            <person name="Williams B."/>
            <person name="Wilson W."/>
            <person name="Wolfe G."/>
            <person name="Wurch L.L."/>
        </authorList>
    </citation>
    <scope>NUCLEOTIDE SEQUENCE</scope>
</reference>
<evidence type="ECO:0000256" key="2">
    <source>
        <dbReference type="SAM" id="MobiDB-lite"/>
    </source>
</evidence>
<dbReference type="AlphaFoldDB" id="A0A0D3IWC5"/>
<dbReference type="KEGG" id="ehx:EMIHUDRAFT_370611"/>
<keyword evidence="4" id="KW-1185">Reference proteome</keyword>
<dbReference type="GeneID" id="17261711"/>
<evidence type="ECO:0000313" key="3">
    <source>
        <dbReference type="EnsemblProtists" id="EOD15560"/>
    </source>
</evidence>
<dbReference type="HOGENOM" id="CLU_1520600_0_0_1"/>
<name>A0A0D3IWC5_EMIH1</name>
<feature type="region of interest" description="Disordered" evidence="2">
    <location>
        <begin position="148"/>
        <end position="177"/>
    </location>
</feature>
<proteinExistence type="predicted"/>
<dbReference type="EnsemblProtists" id="EOD15560">
    <property type="protein sequence ID" value="EOD15560"/>
    <property type="gene ID" value="EMIHUDRAFT_370611"/>
</dbReference>
<dbReference type="Proteomes" id="UP000013827">
    <property type="component" value="Unassembled WGS sequence"/>
</dbReference>
<sequence length="177" mass="19483">MAAKARLEALEAKLQALYAKGGEKNEYVGGFGGGHLHAESFEAVQAHEEERRRLAAEVKEARAEMKRERASLKERAAGTHDAGVWTSSLLRGDERFTSTDGELERDLAQATYGLVSAADFRQKKEEVEAAHAQREEAAAAALELKRAAEAAERKERKKQKRKAQASKLSFEDEDGDG</sequence>
<dbReference type="PaxDb" id="2903-EOD15560"/>
<accession>A0A0D3IWC5</accession>
<evidence type="ECO:0000313" key="4">
    <source>
        <dbReference type="Proteomes" id="UP000013827"/>
    </source>
</evidence>
<protein>
    <recommendedName>
        <fullName evidence="5">CWF21 domain-containing protein</fullName>
    </recommendedName>
</protein>
<reference evidence="3" key="2">
    <citation type="submission" date="2024-10" db="UniProtKB">
        <authorList>
            <consortium name="EnsemblProtists"/>
        </authorList>
    </citation>
    <scope>IDENTIFICATION</scope>
</reference>
<feature type="coiled-coil region" evidence="1">
    <location>
        <begin position="44"/>
        <end position="75"/>
    </location>
</feature>
<dbReference type="RefSeq" id="XP_005767989.1">
    <property type="nucleotide sequence ID" value="XM_005767932.1"/>
</dbReference>
<evidence type="ECO:0008006" key="5">
    <source>
        <dbReference type="Google" id="ProtNLM"/>
    </source>
</evidence>
<organism evidence="3 4">
    <name type="scientific">Emiliania huxleyi (strain CCMP1516)</name>
    <dbReference type="NCBI Taxonomy" id="280463"/>
    <lineage>
        <taxon>Eukaryota</taxon>
        <taxon>Haptista</taxon>
        <taxon>Haptophyta</taxon>
        <taxon>Prymnesiophyceae</taxon>
        <taxon>Isochrysidales</taxon>
        <taxon>Noelaerhabdaceae</taxon>
        <taxon>Emiliania</taxon>
    </lineage>
</organism>
<dbReference type="OMA" id="DVANWTA"/>